<sequence length="676" mass="79829">MNNIISMERNRPIKYPSNDVSINWPSFQSCNISQQRLHLVQDLIITHSIGKYSDTESEKNEIPQNLIKLSELQYYHQEYDRNQILQKNENFWITKFIFSDLIKSILLALSFILPYSYIDDSKYKSTQTKIIITFLILTLYMISIILKLYSQMLKHQLMQKSLKQVIYLIVFTISTFFEDASVYALMSIYLFVMNFGIIRKFLQIFSHLNYEQVNYIQMISCIYFSIHQFGCLWIVEQNIKNLENISYLDSIYHSFIISLLQIQEIEIENKLLIILNLTFNVGIIFYILKCLLKNFTEGSRNQQLLKSFRLYLQSKLISFQSKLVLIHYSTIYTEQEDDLTLKKQQRINKIQQYLKWKIINQELSKLNFLSQNTIDLISQSGKLIQSQPLNRLNTDINGLYIILSGSIYVEFMGFQVGQSSQKIIELSLIEIISGQQQGRIRLEQTYAREVLYFFIEKQVIIDILKQSKEQEVYQMIKDDLILYNDTTKLNFRCYFCDQFHPSFNCSSFNIKRRFNYDQIYQERDPRYQRKVTKKSRSAIYQQITYQGTSNINVFEQNSDSFEAFSANSSEHISCGNNGIEQIPKQASTKYIYKEILQADIISDKLTEPMISSTFLKNLTISPDTVIKRQITTTNQNQGQFQDLDSIFDIDKMGEFREYKTKFNITNIITLLNKKNN</sequence>
<dbReference type="Proteomes" id="UP000692954">
    <property type="component" value="Unassembled WGS sequence"/>
</dbReference>
<feature type="transmembrane region" description="Helical" evidence="1">
    <location>
        <begin position="161"/>
        <end position="177"/>
    </location>
</feature>
<dbReference type="OrthoDB" id="306943at2759"/>
<comment type="caution">
    <text evidence="2">The sequence shown here is derived from an EMBL/GenBank/DDBJ whole genome shotgun (WGS) entry which is preliminary data.</text>
</comment>
<reference evidence="2" key="1">
    <citation type="submission" date="2021-01" db="EMBL/GenBank/DDBJ databases">
        <authorList>
            <consortium name="Genoscope - CEA"/>
            <person name="William W."/>
        </authorList>
    </citation>
    <scope>NUCLEOTIDE SEQUENCE</scope>
</reference>
<protein>
    <submittedName>
        <fullName evidence="2">Uncharacterized protein</fullName>
    </submittedName>
</protein>
<feature type="transmembrane region" description="Helical" evidence="1">
    <location>
        <begin position="214"/>
        <end position="235"/>
    </location>
</feature>
<evidence type="ECO:0000313" key="3">
    <source>
        <dbReference type="Proteomes" id="UP000692954"/>
    </source>
</evidence>
<feature type="transmembrane region" description="Helical" evidence="1">
    <location>
        <begin position="271"/>
        <end position="292"/>
    </location>
</feature>
<dbReference type="AlphaFoldDB" id="A0A8S1RIZ7"/>
<proteinExistence type="predicted"/>
<evidence type="ECO:0000256" key="1">
    <source>
        <dbReference type="SAM" id="Phobius"/>
    </source>
</evidence>
<keyword evidence="1" id="KW-0472">Membrane</keyword>
<feature type="transmembrane region" description="Helical" evidence="1">
    <location>
        <begin position="96"/>
        <end position="118"/>
    </location>
</feature>
<dbReference type="EMBL" id="CAJJDN010000176">
    <property type="protein sequence ID" value="CAD8127447.1"/>
    <property type="molecule type" value="Genomic_DNA"/>
</dbReference>
<organism evidence="2 3">
    <name type="scientific">Paramecium sonneborni</name>
    <dbReference type="NCBI Taxonomy" id="65129"/>
    <lineage>
        <taxon>Eukaryota</taxon>
        <taxon>Sar</taxon>
        <taxon>Alveolata</taxon>
        <taxon>Ciliophora</taxon>
        <taxon>Intramacronucleata</taxon>
        <taxon>Oligohymenophorea</taxon>
        <taxon>Peniculida</taxon>
        <taxon>Parameciidae</taxon>
        <taxon>Paramecium</taxon>
    </lineage>
</organism>
<feature type="transmembrane region" description="Helical" evidence="1">
    <location>
        <begin position="130"/>
        <end position="149"/>
    </location>
</feature>
<name>A0A8S1RIZ7_9CILI</name>
<accession>A0A8S1RIZ7</accession>
<gene>
    <name evidence="2" type="ORF">PSON_ATCC_30995.1.T1760096</name>
</gene>
<keyword evidence="1" id="KW-0812">Transmembrane</keyword>
<evidence type="ECO:0000313" key="2">
    <source>
        <dbReference type="EMBL" id="CAD8127447.1"/>
    </source>
</evidence>
<keyword evidence="3" id="KW-1185">Reference proteome</keyword>
<keyword evidence="1" id="KW-1133">Transmembrane helix</keyword>